<reference evidence="2 3" key="1">
    <citation type="submission" date="2020-07" db="EMBL/GenBank/DDBJ databases">
        <title>Gai3-2, isolated from salt lake.</title>
        <authorList>
            <person name="Cui H."/>
            <person name="Shi X."/>
        </authorList>
    </citation>
    <scope>NUCLEOTIDE SEQUENCE [LARGE SCALE GENOMIC DNA]</scope>
    <source>
        <strain evidence="2 3">Gai3-2</strain>
    </source>
</reference>
<dbReference type="OrthoDB" id="4822at2157"/>
<sequence>MVAVESGSMQPHMTRGDLVVISEPGRFASDAEYGSTGISTYRTAKGMGVRNFGSYGSVIVYQPPGRSGSPIIHRSRFWVEAGENWYGKTDPGYVDAENCSELRNCAAPNSGFVTKGDDNRAYDQATGLAPPVKPE</sequence>
<dbReference type="SUPFAM" id="SSF51306">
    <property type="entry name" value="LexA/Signal peptidase"/>
    <property type="match status" value="1"/>
</dbReference>
<organism evidence="2 3">
    <name type="scientific">Halorarum halophilum</name>
    <dbReference type="NCBI Taxonomy" id="2743090"/>
    <lineage>
        <taxon>Archaea</taxon>
        <taxon>Methanobacteriati</taxon>
        <taxon>Methanobacteriota</taxon>
        <taxon>Stenosarchaea group</taxon>
        <taxon>Halobacteria</taxon>
        <taxon>Halobacteriales</taxon>
        <taxon>Haloferacaceae</taxon>
        <taxon>Halorarum</taxon>
    </lineage>
</organism>
<dbReference type="GO" id="GO:0006465">
    <property type="term" value="P:signal peptide processing"/>
    <property type="evidence" value="ECO:0007669"/>
    <property type="project" value="InterPro"/>
</dbReference>
<dbReference type="KEGG" id="halg:HUG10_17830"/>
<dbReference type="EMBL" id="CP058529">
    <property type="protein sequence ID" value="QLG29277.1"/>
    <property type="molecule type" value="Genomic_DNA"/>
</dbReference>
<name>A0A7D5KFV0_9EURY</name>
<proteinExistence type="predicted"/>
<evidence type="ECO:0000256" key="1">
    <source>
        <dbReference type="SAM" id="MobiDB-lite"/>
    </source>
</evidence>
<accession>A0A7D5KFV0</accession>
<keyword evidence="3" id="KW-1185">Reference proteome</keyword>
<dbReference type="Proteomes" id="UP000509750">
    <property type="component" value="Chromosome"/>
</dbReference>
<dbReference type="RefSeq" id="WP_179170851.1">
    <property type="nucleotide sequence ID" value="NZ_CP058529.1"/>
</dbReference>
<dbReference type="InterPro" id="IPR036286">
    <property type="entry name" value="LexA/Signal_pep-like_sf"/>
</dbReference>
<dbReference type="GO" id="GO:0004252">
    <property type="term" value="F:serine-type endopeptidase activity"/>
    <property type="evidence" value="ECO:0007669"/>
    <property type="project" value="InterPro"/>
</dbReference>
<dbReference type="CDD" id="cd06530">
    <property type="entry name" value="S26_SPase_I"/>
    <property type="match status" value="1"/>
</dbReference>
<gene>
    <name evidence="2" type="ORF">HUG10_17830</name>
</gene>
<dbReference type="GeneID" id="56030733"/>
<dbReference type="InterPro" id="IPR019533">
    <property type="entry name" value="Peptidase_S26"/>
</dbReference>
<protein>
    <submittedName>
        <fullName evidence="2">S26 family signal peptidase</fullName>
    </submittedName>
</protein>
<feature type="region of interest" description="Disordered" evidence="1">
    <location>
        <begin position="116"/>
        <end position="135"/>
    </location>
</feature>
<evidence type="ECO:0000313" key="3">
    <source>
        <dbReference type="Proteomes" id="UP000509750"/>
    </source>
</evidence>
<evidence type="ECO:0000313" key="2">
    <source>
        <dbReference type="EMBL" id="QLG29277.1"/>
    </source>
</evidence>
<dbReference type="AlphaFoldDB" id="A0A7D5KFV0"/>